<proteinExistence type="predicted"/>
<name>A0ACB8X8Q5_9TELE</name>
<evidence type="ECO:0000313" key="1">
    <source>
        <dbReference type="EMBL" id="KAI3376470.1"/>
    </source>
</evidence>
<evidence type="ECO:0000313" key="2">
    <source>
        <dbReference type="Proteomes" id="UP000831701"/>
    </source>
</evidence>
<dbReference type="Proteomes" id="UP000831701">
    <property type="component" value="Chromosome 2"/>
</dbReference>
<dbReference type="EMBL" id="CM041532">
    <property type="protein sequence ID" value="KAI3376470.1"/>
    <property type="molecule type" value="Genomic_DNA"/>
</dbReference>
<accession>A0ACB8X8Q5</accession>
<comment type="caution">
    <text evidence="1">The sequence shown here is derived from an EMBL/GenBank/DDBJ whole genome shotgun (WGS) entry which is preliminary data.</text>
</comment>
<gene>
    <name evidence="1" type="ORF">L3Q82_016930</name>
</gene>
<feature type="non-terminal residue" evidence="1">
    <location>
        <position position="96"/>
    </location>
</feature>
<sequence length="96" mass="10705">MATRPSSRTELARSRAAPTSEIGGGFQGRGEGLTFSEFLTVLKLAANLAIERPIDARVQSREDRIEYITPNTMLLGRATQSGDFKTFDYTTYPFKR</sequence>
<keyword evidence="2" id="KW-1185">Reference proteome</keyword>
<protein>
    <submittedName>
        <fullName evidence="1">Uncharacterized protein</fullName>
    </submittedName>
</protein>
<organism evidence="1 2">
    <name type="scientific">Scortum barcoo</name>
    <name type="common">barcoo grunter</name>
    <dbReference type="NCBI Taxonomy" id="214431"/>
    <lineage>
        <taxon>Eukaryota</taxon>
        <taxon>Metazoa</taxon>
        <taxon>Chordata</taxon>
        <taxon>Craniata</taxon>
        <taxon>Vertebrata</taxon>
        <taxon>Euteleostomi</taxon>
        <taxon>Actinopterygii</taxon>
        <taxon>Neopterygii</taxon>
        <taxon>Teleostei</taxon>
        <taxon>Neoteleostei</taxon>
        <taxon>Acanthomorphata</taxon>
        <taxon>Eupercaria</taxon>
        <taxon>Centrarchiformes</taxon>
        <taxon>Terapontoidei</taxon>
        <taxon>Terapontidae</taxon>
        <taxon>Scortum</taxon>
    </lineage>
</organism>
<reference evidence="1" key="1">
    <citation type="submission" date="2022-04" db="EMBL/GenBank/DDBJ databases">
        <title>Jade perch genome.</title>
        <authorList>
            <person name="Chao B."/>
        </authorList>
    </citation>
    <scope>NUCLEOTIDE SEQUENCE</scope>
    <source>
        <strain evidence="1">CB-2022</strain>
    </source>
</reference>